<organism evidence="4 5">
    <name type="scientific">Thermomonospora umbrina</name>
    <dbReference type="NCBI Taxonomy" id="111806"/>
    <lineage>
        <taxon>Bacteria</taxon>
        <taxon>Bacillati</taxon>
        <taxon>Actinomycetota</taxon>
        <taxon>Actinomycetes</taxon>
        <taxon>Streptosporangiales</taxon>
        <taxon>Thermomonosporaceae</taxon>
        <taxon>Thermomonospora</taxon>
    </lineage>
</organism>
<dbReference type="AlphaFoldDB" id="A0A3D9SPL6"/>
<dbReference type="InterPro" id="IPR050267">
    <property type="entry name" value="Anti-sigma-factor_SerPK"/>
</dbReference>
<dbReference type="GO" id="GO:0004674">
    <property type="term" value="F:protein serine/threonine kinase activity"/>
    <property type="evidence" value="ECO:0007669"/>
    <property type="project" value="UniProtKB-KW"/>
</dbReference>
<dbReference type="InterPro" id="IPR036890">
    <property type="entry name" value="HATPase_C_sf"/>
</dbReference>
<keyword evidence="5" id="KW-1185">Reference proteome</keyword>
<dbReference type="PANTHER" id="PTHR35526:SF3">
    <property type="entry name" value="ANTI-SIGMA-F FACTOR RSBW"/>
    <property type="match status" value="1"/>
</dbReference>
<sequence>MRATGIRLLGGLRVQEVVSFPAEDGARVDVREVRRFVRKRLDGTGVDAADLSVVVSEVATNAVTHSLSGKPGGRLRVAVLVARDRVRLEFTDDGGLPGRPKGPDGAEEGGRGLLIVAGLTDAWGWDVGDDGRTTVWVDMLRTAPGSAPA</sequence>
<proteinExistence type="predicted"/>
<dbReference type="Proteomes" id="UP000256661">
    <property type="component" value="Unassembled WGS sequence"/>
</dbReference>
<accession>A0A3D9SPL6</accession>
<reference evidence="4 5" key="1">
    <citation type="submission" date="2018-08" db="EMBL/GenBank/DDBJ databases">
        <title>Sequencing the genomes of 1000 actinobacteria strains.</title>
        <authorList>
            <person name="Klenk H.-P."/>
        </authorList>
    </citation>
    <scope>NUCLEOTIDE SEQUENCE [LARGE SCALE GENOMIC DNA]</scope>
    <source>
        <strain evidence="4 5">DSM 43927</strain>
    </source>
</reference>
<keyword evidence="1" id="KW-0418">Kinase</keyword>
<name>A0A3D9SPL6_9ACTN</name>
<gene>
    <name evidence="4" type="ORF">DFJ69_3381</name>
</gene>
<comment type="caution">
    <text evidence="4">The sequence shown here is derived from an EMBL/GenBank/DDBJ whole genome shotgun (WGS) entry which is preliminary data.</text>
</comment>
<feature type="domain" description="Histidine kinase/HSP90-like ATPase" evidence="3">
    <location>
        <begin position="29"/>
        <end position="136"/>
    </location>
</feature>
<protein>
    <submittedName>
        <fullName evidence="4">Anti-sigma regulatory factor (Ser/Thr protein kinase)</fullName>
    </submittedName>
</protein>
<dbReference type="Gene3D" id="3.30.565.10">
    <property type="entry name" value="Histidine kinase-like ATPase, C-terminal domain"/>
    <property type="match status" value="1"/>
</dbReference>
<dbReference type="Pfam" id="PF13581">
    <property type="entry name" value="HATPase_c_2"/>
    <property type="match status" value="1"/>
</dbReference>
<dbReference type="EMBL" id="QTTT01000001">
    <property type="protein sequence ID" value="REE97902.1"/>
    <property type="molecule type" value="Genomic_DNA"/>
</dbReference>
<dbReference type="InterPro" id="IPR003594">
    <property type="entry name" value="HATPase_dom"/>
</dbReference>
<evidence type="ECO:0000313" key="5">
    <source>
        <dbReference type="Proteomes" id="UP000256661"/>
    </source>
</evidence>
<evidence type="ECO:0000313" key="4">
    <source>
        <dbReference type="EMBL" id="REE97902.1"/>
    </source>
</evidence>
<dbReference type="CDD" id="cd16936">
    <property type="entry name" value="HATPase_RsbW-like"/>
    <property type="match status" value="1"/>
</dbReference>
<dbReference type="PANTHER" id="PTHR35526">
    <property type="entry name" value="ANTI-SIGMA-F FACTOR RSBW-RELATED"/>
    <property type="match status" value="1"/>
</dbReference>
<evidence type="ECO:0000259" key="3">
    <source>
        <dbReference type="Pfam" id="PF13581"/>
    </source>
</evidence>
<evidence type="ECO:0000256" key="2">
    <source>
        <dbReference type="SAM" id="MobiDB-lite"/>
    </source>
</evidence>
<dbReference type="SUPFAM" id="SSF55874">
    <property type="entry name" value="ATPase domain of HSP90 chaperone/DNA topoisomerase II/histidine kinase"/>
    <property type="match status" value="1"/>
</dbReference>
<feature type="compositionally biased region" description="Basic and acidic residues" evidence="2">
    <location>
        <begin position="101"/>
        <end position="110"/>
    </location>
</feature>
<evidence type="ECO:0000256" key="1">
    <source>
        <dbReference type="ARBA" id="ARBA00022527"/>
    </source>
</evidence>
<keyword evidence="1" id="KW-0723">Serine/threonine-protein kinase</keyword>
<keyword evidence="1" id="KW-0808">Transferase</keyword>
<feature type="region of interest" description="Disordered" evidence="2">
    <location>
        <begin position="91"/>
        <end position="110"/>
    </location>
</feature>